<feature type="transmembrane region" description="Helical" evidence="1">
    <location>
        <begin position="43"/>
        <end position="65"/>
    </location>
</feature>
<evidence type="ECO:0000259" key="2">
    <source>
        <dbReference type="Pfam" id="PF21741"/>
    </source>
</evidence>
<keyword evidence="1" id="KW-0812">Transmembrane</keyword>
<dbReference type="Proteomes" id="UP001342418">
    <property type="component" value="Chromosome"/>
</dbReference>
<keyword evidence="1" id="KW-0472">Membrane</keyword>
<proteinExistence type="predicted"/>
<feature type="transmembrane region" description="Helical" evidence="1">
    <location>
        <begin position="12"/>
        <end position="31"/>
    </location>
</feature>
<keyword evidence="4" id="KW-1185">Reference proteome</keyword>
<reference evidence="3 4" key="1">
    <citation type="submission" date="2018-07" db="EMBL/GenBank/DDBJ databases">
        <title>Genome sequence of Nitratireductor thuwali#1536.</title>
        <authorList>
            <person name="Michoud G."/>
            <person name="Merlino G."/>
            <person name="Sefrji F.O."/>
            <person name="Daffonchio D."/>
        </authorList>
    </citation>
    <scope>NUCLEOTIDE SEQUENCE [LARGE SCALE GENOMIC DNA]</scope>
    <source>
        <strain evidence="4">Nit1536</strain>
    </source>
</reference>
<keyword evidence="1" id="KW-1133">Transmembrane helix</keyword>
<dbReference type="EMBL" id="CP030941">
    <property type="protein sequence ID" value="UUP17353.1"/>
    <property type="molecule type" value="Genomic_DNA"/>
</dbReference>
<protein>
    <recommendedName>
        <fullName evidence="2">DUF6867 domain-containing protein</fullName>
    </recommendedName>
</protein>
<evidence type="ECO:0000313" key="3">
    <source>
        <dbReference type="EMBL" id="UUP17353.1"/>
    </source>
</evidence>
<dbReference type="InterPro" id="IPR049201">
    <property type="entry name" value="DUF6867"/>
</dbReference>
<feature type="domain" description="DUF6867" evidence="2">
    <location>
        <begin position="14"/>
        <end position="115"/>
    </location>
</feature>
<sequence>MENANSLFWEVSFGAFLFVTVFLAGGAAYLTGRAIARAWQPNLQLAAYIVLLTAATRFIHFALFGGSLLSVQYYIADLIVLLIFAFVGKRITRARQMSTQYNFKYARTGLLGWRRTDGQEA</sequence>
<organism evidence="3 4">
    <name type="scientific">Nitratireductor thuwali</name>
    <dbReference type="NCBI Taxonomy" id="2267699"/>
    <lineage>
        <taxon>Bacteria</taxon>
        <taxon>Pseudomonadati</taxon>
        <taxon>Pseudomonadota</taxon>
        <taxon>Alphaproteobacteria</taxon>
        <taxon>Hyphomicrobiales</taxon>
        <taxon>Phyllobacteriaceae</taxon>
        <taxon>Nitratireductor</taxon>
    </lineage>
</organism>
<gene>
    <name evidence="3" type="ORF">NTH_01817</name>
</gene>
<dbReference type="Pfam" id="PF21741">
    <property type="entry name" value="DUF6867"/>
    <property type="match status" value="1"/>
</dbReference>
<evidence type="ECO:0000256" key="1">
    <source>
        <dbReference type="SAM" id="Phobius"/>
    </source>
</evidence>
<dbReference type="RefSeq" id="WP_338529693.1">
    <property type="nucleotide sequence ID" value="NZ_CP030941.1"/>
</dbReference>
<evidence type="ECO:0000313" key="4">
    <source>
        <dbReference type="Proteomes" id="UP001342418"/>
    </source>
</evidence>
<accession>A0ABY5ML42</accession>
<feature type="transmembrane region" description="Helical" evidence="1">
    <location>
        <begin position="71"/>
        <end position="88"/>
    </location>
</feature>
<name>A0ABY5ML42_9HYPH</name>